<organism evidence="11 12">
    <name type="scientific">Tigheibacillus jepli</name>
    <dbReference type="NCBI Taxonomy" id="3035914"/>
    <lineage>
        <taxon>Bacteria</taxon>
        <taxon>Bacillati</taxon>
        <taxon>Bacillota</taxon>
        <taxon>Bacilli</taxon>
        <taxon>Bacillales</taxon>
        <taxon>Bacillaceae</taxon>
        <taxon>Tigheibacillus</taxon>
    </lineage>
</organism>
<feature type="domain" description="Glycoside hydrolase family 3 C-terminal" evidence="9">
    <location>
        <begin position="426"/>
        <end position="576"/>
    </location>
</feature>
<dbReference type="PANTHER" id="PTHR30480:SF13">
    <property type="entry name" value="BETA-HEXOSAMINIDASE"/>
    <property type="match status" value="1"/>
</dbReference>
<comment type="similarity">
    <text evidence="2 6">Belongs to the glycosyl hydrolase 3 family.</text>
</comment>
<dbReference type="InterPro" id="IPR036962">
    <property type="entry name" value="Glyco_hydro_3_N_sf"/>
</dbReference>
<evidence type="ECO:0000259" key="10">
    <source>
        <dbReference type="Pfam" id="PF22888"/>
    </source>
</evidence>
<gene>
    <name evidence="11" type="ORF">P5G51_014290</name>
</gene>
<dbReference type="InterPro" id="IPR050226">
    <property type="entry name" value="NagZ_Beta-hexosaminidase"/>
</dbReference>
<dbReference type="InterPro" id="IPR002772">
    <property type="entry name" value="Glyco_hydro_3_C"/>
</dbReference>
<accession>A0ABU5CJ70</accession>
<dbReference type="RefSeq" id="WP_306068012.1">
    <property type="nucleotide sequence ID" value="NZ_JAROCA020000001.1"/>
</dbReference>
<dbReference type="PRINTS" id="PR00133">
    <property type="entry name" value="GLHYDRLASE3"/>
</dbReference>
<evidence type="ECO:0000256" key="2">
    <source>
        <dbReference type="ARBA" id="ARBA00005336"/>
    </source>
</evidence>
<sequence>MIRRTSLALCILLLLVTASPATLFADKVQAKKKTNETAAKVQEMVDKMSTEEKVGQLFIVHVYGKTPTDENYERINIDNHRGGKNFKEVIEKYHVGGVIYFNWTDNITTPLDAAQVNGLSNGIQEIAMEDNGIPLFVSTDQEGGIVQRVVAPGTVFPGNMALGATQSKTLAANSGRVLGNELKSLGINMDFAPTLDVNINPDNPVIGVRSYGENPDMVSRLGIAQINAFQEENVIATAKHFPGHGDTDTDSHTALPIIHHDLETLYEIDLKPFKAAIENGIDAIMTAHIVVPALDDSGLPATLSKPILTDLLRNEMGFDGLIITDSLGMSGANVVPEDRVAVEAFKAGADILLNPPKVAVAYNGMMDAIESGEISEERLDASVSRILTKKMEAGLFQDPYTPLEAIDSIGSEGHLQTAAAIADKSVTLVKNNENVLPLDDSKNLLVTGPSAAKPELLAEFLSDKKMHVDAFATGTSPTKEEIEHAVAKAENADMIIATTYSANTNEKQQELVAALQDTDKKVIVAGMRNPYDVMTFADVDAFLNTYSYMDVSVKALSKVLVGEINPSGKLPVNIPDLYTIGHGLDYIGDIKSAKNVRTLVNDFSTSGDIKQATARKLTIHLQSIERFEQTKQPDKVIKHLKGFQQLIEHASGDGSLSDKAFSYLDAATKKLQDRWID</sequence>
<dbReference type="Pfam" id="PF01915">
    <property type="entry name" value="Glyco_hydro_3_C"/>
    <property type="match status" value="1"/>
</dbReference>
<feature type="chain" id="PRO_5047376701" description="beta-N-acetylhexosaminidase" evidence="7">
    <location>
        <begin position="26"/>
        <end position="677"/>
    </location>
</feature>
<feature type="domain" description="Glycoside hydrolase family 3 N-terminal" evidence="8">
    <location>
        <begin position="50"/>
        <end position="388"/>
    </location>
</feature>
<dbReference type="Gene3D" id="3.20.20.300">
    <property type="entry name" value="Glycoside hydrolase, family 3, N-terminal domain"/>
    <property type="match status" value="1"/>
</dbReference>
<evidence type="ECO:0000313" key="11">
    <source>
        <dbReference type="EMBL" id="MDY0406402.1"/>
    </source>
</evidence>
<evidence type="ECO:0000256" key="1">
    <source>
        <dbReference type="ARBA" id="ARBA00001231"/>
    </source>
</evidence>
<evidence type="ECO:0000259" key="9">
    <source>
        <dbReference type="Pfam" id="PF01915"/>
    </source>
</evidence>
<evidence type="ECO:0000256" key="7">
    <source>
        <dbReference type="SAM" id="SignalP"/>
    </source>
</evidence>
<name>A0ABU5CJ70_9BACI</name>
<evidence type="ECO:0000256" key="6">
    <source>
        <dbReference type="RuleBase" id="RU361161"/>
    </source>
</evidence>
<keyword evidence="12" id="KW-1185">Reference proteome</keyword>
<dbReference type="InterPro" id="IPR019800">
    <property type="entry name" value="Glyco_hydro_3_AS"/>
</dbReference>
<dbReference type="InterPro" id="IPR001764">
    <property type="entry name" value="Glyco_hydro_3_N"/>
</dbReference>
<dbReference type="InterPro" id="IPR017853">
    <property type="entry name" value="GH"/>
</dbReference>
<dbReference type="InterPro" id="IPR054470">
    <property type="entry name" value="FIMAH_dom"/>
</dbReference>
<comment type="catalytic activity">
    <reaction evidence="1">
        <text>Hydrolysis of terminal non-reducing N-acetyl-D-hexosamine residues in N-acetyl-beta-D-hexosaminides.</text>
        <dbReference type="EC" id="3.2.1.52"/>
    </reaction>
</comment>
<keyword evidence="7" id="KW-0732">Signal</keyword>
<dbReference type="Proteomes" id="UP001228376">
    <property type="component" value="Unassembled WGS sequence"/>
</dbReference>
<dbReference type="Gene3D" id="3.40.50.1700">
    <property type="entry name" value="Glycoside hydrolase family 3 C-terminal domain"/>
    <property type="match status" value="1"/>
</dbReference>
<dbReference type="GO" id="GO:0016787">
    <property type="term" value="F:hydrolase activity"/>
    <property type="evidence" value="ECO:0007669"/>
    <property type="project" value="UniProtKB-KW"/>
</dbReference>
<dbReference type="PROSITE" id="PS00775">
    <property type="entry name" value="GLYCOSYL_HYDROL_F3"/>
    <property type="match status" value="1"/>
</dbReference>
<keyword evidence="5 6" id="KW-0326">Glycosidase</keyword>
<evidence type="ECO:0000256" key="4">
    <source>
        <dbReference type="ARBA" id="ARBA00022801"/>
    </source>
</evidence>
<protein>
    <recommendedName>
        <fullName evidence="3">beta-N-acetylhexosaminidase</fullName>
        <ecNumber evidence="3">3.2.1.52</ecNumber>
    </recommendedName>
</protein>
<comment type="caution">
    <text evidence="11">The sequence shown here is derived from an EMBL/GenBank/DDBJ whole genome shotgun (WGS) entry which is preliminary data.</text>
</comment>
<evidence type="ECO:0000313" key="12">
    <source>
        <dbReference type="Proteomes" id="UP001228376"/>
    </source>
</evidence>
<dbReference type="SUPFAM" id="SSF52279">
    <property type="entry name" value="Beta-D-glucan exohydrolase, C-terminal domain"/>
    <property type="match status" value="1"/>
</dbReference>
<dbReference type="SUPFAM" id="SSF51445">
    <property type="entry name" value="(Trans)glycosidases"/>
    <property type="match status" value="1"/>
</dbReference>
<dbReference type="Pfam" id="PF22888">
    <property type="entry name" value="FIMAH"/>
    <property type="match status" value="1"/>
</dbReference>
<dbReference type="Pfam" id="PF00933">
    <property type="entry name" value="Glyco_hydro_3"/>
    <property type="match status" value="1"/>
</dbReference>
<feature type="domain" description="FIMAH" evidence="10">
    <location>
        <begin position="595"/>
        <end position="671"/>
    </location>
</feature>
<dbReference type="InterPro" id="IPR036881">
    <property type="entry name" value="Glyco_hydro_3_C_sf"/>
</dbReference>
<dbReference type="PANTHER" id="PTHR30480">
    <property type="entry name" value="BETA-HEXOSAMINIDASE-RELATED"/>
    <property type="match status" value="1"/>
</dbReference>
<evidence type="ECO:0000256" key="5">
    <source>
        <dbReference type="ARBA" id="ARBA00023295"/>
    </source>
</evidence>
<keyword evidence="4 6" id="KW-0378">Hydrolase</keyword>
<reference evidence="11 12" key="1">
    <citation type="submission" date="2023-10" db="EMBL/GenBank/DDBJ databases">
        <title>179-bfca-hs.</title>
        <authorList>
            <person name="Miliotis G."/>
            <person name="Sengupta P."/>
            <person name="Hameed A."/>
            <person name="Chuvochina M."/>
            <person name="Mcdonagh F."/>
            <person name="Simpson A.C."/>
            <person name="Singh N.K."/>
            <person name="Rekha P.D."/>
            <person name="Raman K."/>
            <person name="Hugenholtz P."/>
            <person name="Venkateswaran K."/>
        </authorList>
    </citation>
    <scope>NUCLEOTIDE SEQUENCE [LARGE SCALE GENOMIC DNA]</scope>
    <source>
        <strain evidence="11 12">179-BFC-A-HS</strain>
    </source>
</reference>
<dbReference type="EC" id="3.2.1.52" evidence="3"/>
<feature type="signal peptide" evidence="7">
    <location>
        <begin position="1"/>
        <end position="25"/>
    </location>
</feature>
<dbReference type="EMBL" id="JAROCA020000001">
    <property type="protein sequence ID" value="MDY0406402.1"/>
    <property type="molecule type" value="Genomic_DNA"/>
</dbReference>
<evidence type="ECO:0000256" key="3">
    <source>
        <dbReference type="ARBA" id="ARBA00012663"/>
    </source>
</evidence>
<evidence type="ECO:0000259" key="8">
    <source>
        <dbReference type="Pfam" id="PF00933"/>
    </source>
</evidence>
<proteinExistence type="inferred from homology"/>